<dbReference type="Proteomes" id="UP000559626">
    <property type="component" value="Unassembled WGS sequence"/>
</dbReference>
<comment type="caution">
    <text evidence="2">The sequence shown here is derived from an EMBL/GenBank/DDBJ whole genome shotgun (WGS) entry which is preliminary data.</text>
</comment>
<keyword evidence="3" id="KW-1185">Reference proteome</keyword>
<gene>
    <name evidence="2" type="ORF">HHL22_07455</name>
</gene>
<evidence type="ECO:0000313" key="3">
    <source>
        <dbReference type="Proteomes" id="UP000559626"/>
    </source>
</evidence>
<reference evidence="2 3" key="1">
    <citation type="submission" date="2020-04" db="EMBL/GenBank/DDBJ databases">
        <title>Hymenobacter polaris sp. nov., isolated from Arctic soil.</title>
        <authorList>
            <person name="Dahal R.H."/>
        </authorList>
    </citation>
    <scope>NUCLEOTIDE SEQUENCE [LARGE SCALE GENOMIC DNA]</scope>
    <source>
        <strain evidence="2 3">RP-2-7</strain>
    </source>
</reference>
<evidence type="ECO:0000313" key="2">
    <source>
        <dbReference type="EMBL" id="NML65039.1"/>
    </source>
</evidence>
<dbReference type="Gene3D" id="1.20.120.650">
    <property type="entry name" value="Colicin D"/>
    <property type="match status" value="1"/>
</dbReference>
<dbReference type="InterPro" id="IPR015287">
    <property type="entry name" value="Colicin_D_immunity_dom"/>
</dbReference>
<dbReference type="AlphaFoldDB" id="A0A7Y0FM44"/>
<dbReference type="GO" id="GO:0015643">
    <property type="term" value="F:toxic substance binding"/>
    <property type="evidence" value="ECO:0007669"/>
    <property type="project" value="InterPro"/>
</dbReference>
<organism evidence="2 3">
    <name type="scientific">Hymenobacter polaris</name>
    <dbReference type="NCBI Taxonomy" id="2682546"/>
    <lineage>
        <taxon>Bacteria</taxon>
        <taxon>Pseudomonadati</taxon>
        <taxon>Bacteroidota</taxon>
        <taxon>Cytophagia</taxon>
        <taxon>Cytophagales</taxon>
        <taxon>Hymenobacteraceae</taxon>
        <taxon>Hymenobacter</taxon>
    </lineage>
</organism>
<dbReference type="InterPro" id="IPR036471">
    <property type="entry name" value="Colicin_D_sf"/>
</dbReference>
<sequence length="86" mass="10449">MSEQAYQHVVTRFLKYQSGVDEFINEFMQLWKTDRNLATLDPRFRRLIDRLFTSCDCYRPEPLEAHEISEEELRSEVALLSYIWWS</sequence>
<dbReference type="RefSeq" id="WP_169530298.1">
    <property type="nucleotide sequence ID" value="NZ_JABBGH010000001.1"/>
</dbReference>
<dbReference type="Pfam" id="PF09204">
    <property type="entry name" value="Colicin_immun"/>
    <property type="match status" value="1"/>
</dbReference>
<dbReference type="EMBL" id="JABBGH010000001">
    <property type="protein sequence ID" value="NML65039.1"/>
    <property type="molecule type" value="Genomic_DNA"/>
</dbReference>
<evidence type="ECO:0000259" key="1">
    <source>
        <dbReference type="Pfam" id="PF09204"/>
    </source>
</evidence>
<protein>
    <recommendedName>
        <fullName evidence="1">Colicin D immunity protein domain-containing protein</fullName>
    </recommendedName>
</protein>
<proteinExistence type="predicted"/>
<accession>A0A7Y0FM44</accession>
<name>A0A7Y0FM44_9BACT</name>
<dbReference type="GO" id="GO:0030153">
    <property type="term" value="P:bacteriocin immunity"/>
    <property type="evidence" value="ECO:0007669"/>
    <property type="project" value="InterPro"/>
</dbReference>
<feature type="domain" description="Colicin D immunity protein" evidence="1">
    <location>
        <begin position="2"/>
        <end position="77"/>
    </location>
</feature>